<evidence type="ECO:0000256" key="2">
    <source>
        <dbReference type="SAM" id="MobiDB-lite"/>
    </source>
</evidence>
<feature type="coiled-coil region" evidence="1">
    <location>
        <begin position="351"/>
        <end position="449"/>
    </location>
</feature>
<accession>A0A0K0F2C7</accession>
<reference evidence="3" key="1">
    <citation type="submission" date="2014-07" db="EMBL/GenBank/DDBJ databases">
        <authorList>
            <person name="Martin A.A"/>
            <person name="De Silva N."/>
        </authorList>
    </citation>
    <scope>NUCLEOTIDE SEQUENCE</scope>
</reference>
<name>A0A0K0F2C7_STRVS</name>
<evidence type="ECO:0000313" key="4">
    <source>
        <dbReference type="WBParaSite" id="SVE_0295500.1"/>
    </source>
</evidence>
<keyword evidence="1" id="KW-0175">Coiled coil</keyword>
<dbReference type="STRING" id="75913.A0A0K0F2C7"/>
<dbReference type="WBParaSite" id="SVE_0295500.1">
    <property type="protein sequence ID" value="SVE_0295500.1"/>
    <property type="gene ID" value="SVE_0295500"/>
</dbReference>
<reference evidence="4" key="2">
    <citation type="submission" date="2015-08" db="UniProtKB">
        <authorList>
            <consortium name="WormBaseParasite"/>
        </authorList>
    </citation>
    <scope>IDENTIFICATION</scope>
</reference>
<dbReference type="Proteomes" id="UP000035680">
    <property type="component" value="Unassembled WGS sequence"/>
</dbReference>
<dbReference type="GO" id="GO:0090162">
    <property type="term" value="P:establishment of epithelial cell polarity"/>
    <property type="evidence" value="ECO:0007669"/>
    <property type="project" value="InterPro"/>
</dbReference>
<dbReference type="PANTHER" id="PTHR33689:SF1">
    <property type="entry name" value="FAS-BINDING FACTOR 1"/>
    <property type="match status" value="1"/>
</dbReference>
<evidence type="ECO:0000313" key="3">
    <source>
        <dbReference type="Proteomes" id="UP000035680"/>
    </source>
</evidence>
<dbReference type="GO" id="GO:0005814">
    <property type="term" value="C:centriole"/>
    <property type="evidence" value="ECO:0007669"/>
    <property type="project" value="TreeGrafter"/>
</dbReference>
<organism evidence="3 4">
    <name type="scientific">Strongyloides venezuelensis</name>
    <name type="common">Threadworm</name>
    <dbReference type="NCBI Taxonomy" id="75913"/>
    <lineage>
        <taxon>Eukaryota</taxon>
        <taxon>Metazoa</taxon>
        <taxon>Ecdysozoa</taxon>
        <taxon>Nematoda</taxon>
        <taxon>Chromadorea</taxon>
        <taxon>Rhabditida</taxon>
        <taxon>Tylenchina</taxon>
        <taxon>Panagrolaimomorpha</taxon>
        <taxon>Strongyloidoidea</taxon>
        <taxon>Strongyloididae</taxon>
        <taxon>Strongyloides</taxon>
    </lineage>
</organism>
<dbReference type="AlphaFoldDB" id="A0A0K0F2C7"/>
<feature type="compositionally biased region" description="Polar residues" evidence="2">
    <location>
        <begin position="56"/>
        <end position="71"/>
    </location>
</feature>
<dbReference type="InterPro" id="IPR033561">
    <property type="entry name" value="FBF1"/>
</dbReference>
<protein>
    <submittedName>
        <fullName evidence="4">Transforming acidic coiled-coil-containing protein C-terminal domain-containing protein</fullName>
    </submittedName>
</protein>
<feature type="region of interest" description="Disordered" evidence="2">
    <location>
        <begin position="42"/>
        <end position="71"/>
    </location>
</feature>
<keyword evidence="3" id="KW-1185">Reference proteome</keyword>
<proteinExistence type="predicted"/>
<dbReference type="GO" id="GO:0097539">
    <property type="term" value="C:ciliary transition fiber"/>
    <property type="evidence" value="ECO:0007669"/>
    <property type="project" value="InterPro"/>
</dbReference>
<dbReference type="PANTHER" id="PTHR33689">
    <property type="entry name" value="FAS-BINDING FACTOR 1"/>
    <property type="match status" value="1"/>
</dbReference>
<evidence type="ECO:0000256" key="1">
    <source>
        <dbReference type="SAM" id="Coils"/>
    </source>
</evidence>
<dbReference type="GO" id="GO:0060271">
    <property type="term" value="P:cilium assembly"/>
    <property type="evidence" value="ECO:0007669"/>
    <property type="project" value="InterPro"/>
</dbReference>
<feature type="coiled-coil region" evidence="1">
    <location>
        <begin position="152"/>
        <end position="293"/>
    </location>
</feature>
<dbReference type="GO" id="GO:0036064">
    <property type="term" value="C:ciliary basal body"/>
    <property type="evidence" value="ECO:0007669"/>
    <property type="project" value="TreeGrafter"/>
</dbReference>
<feature type="compositionally biased region" description="Basic and acidic residues" evidence="2">
    <location>
        <begin position="43"/>
        <end position="55"/>
    </location>
</feature>
<sequence length="483" mass="56976">MTSFFDTGEESNKSLIGELFGDNKKRSRTTFDDLLSSITSSTDQEKLTTKSDVSKQKQALESNDSTLSLFSQTRRNPLNKDFIKRPDKNTNAESSDILNSLFQTSKPTKSVNFASPFSDTELTNKNDKKRNLLSGGYKEPISDNKDVDDEHVQMLEQTISLLKKEISSLKYEVRSSQDEVEEWKIMYENLQKKYTKDIGNLKESYEQQLENLNEENKKELKHQIEVIEKEAQIKALKACDNEQFKELKNQLEKASFTINTLKDELNFVTDTFKEYQEQTRDILKEQLELQQEQFGEEAKSRIVEKKDIDRLHQNLKIIYEEQKNLIKIERSRLEEDRIKLKADINVFQKSKLEILDKIEKQKIELERLKTNFLTKQHDLLVRVMNERAFIEEENQKFQMQKSMDITRIRSEAETLEKYAREIDNARIFLEDARAKYELKNQKLNEIEKILLTECVKLEKIKIKLDDSYNDDMNSLQNIEDNFF</sequence>